<name>A0A316YYQ5_9BASI</name>
<accession>A0A316YYQ5</accession>
<evidence type="ECO:0000256" key="1">
    <source>
        <dbReference type="ARBA" id="ARBA00004123"/>
    </source>
</evidence>
<proteinExistence type="inferred from homology"/>
<dbReference type="AlphaFoldDB" id="A0A316YYQ5"/>
<comment type="similarity">
    <text evidence="7">Belongs to the CENP-H/MCM16 family.</text>
</comment>
<dbReference type="InParanoid" id="A0A316YYQ5"/>
<organism evidence="10 11">
    <name type="scientific">Acaromyces ingoldii</name>
    <dbReference type="NCBI Taxonomy" id="215250"/>
    <lineage>
        <taxon>Eukaryota</taxon>
        <taxon>Fungi</taxon>
        <taxon>Dikarya</taxon>
        <taxon>Basidiomycota</taxon>
        <taxon>Ustilaginomycotina</taxon>
        <taxon>Exobasidiomycetes</taxon>
        <taxon>Exobasidiales</taxon>
        <taxon>Cryptobasidiaceae</taxon>
        <taxon>Acaromyces</taxon>
    </lineage>
</organism>
<keyword evidence="6" id="KW-0137">Centromere</keyword>
<feature type="compositionally biased region" description="Acidic residues" evidence="8">
    <location>
        <begin position="289"/>
        <end position="301"/>
    </location>
</feature>
<feature type="compositionally biased region" description="Acidic residues" evidence="8">
    <location>
        <begin position="308"/>
        <end position="318"/>
    </location>
</feature>
<evidence type="ECO:0000256" key="3">
    <source>
        <dbReference type="ARBA" id="ARBA00022454"/>
    </source>
</evidence>
<dbReference type="GeneID" id="37045795"/>
<feature type="domain" description="Centromere protein H C-terminal" evidence="9">
    <location>
        <begin position="156"/>
        <end position="288"/>
    </location>
</feature>
<dbReference type="RefSeq" id="XP_025381519.1">
    <property type="nucleotide sequence ID" value="XM_025523879.1"/>
</dbReference>
<feature type="region of interest" description="Disordered" evidence="8">
    <location>
        <begin position="288"/>
        <end position="318"/>
    </location>
</feature>
<dbReference type="OrthoDB" id="2274804at2759"/>
<dbReference type="GO" id="GO:0005634">
    <property type="term" value="C:nucleus"/>
    <property type="evidence" value="ECO:0007669"/>
    <property type="project" value="UniProtKB-SubCell"/>
</dbReference>
<keyword evidence="4" id="KW-0995">Kinetochore</keyword>
<comment type="subcellular location">
    <subcellularLocation>
        <location evidence="2">Chromosome</location>
        <location evidence="2">Centromere</location>
        <location evidence="2">Kinetochore</location>
    </subcellularLocation>
    <subcellularLocation>
        <location evidence="1">Nucleus</location>
    </subcellularLocation>
</comment>
<evidence type="ECO:0000313" key="10">
    <source>
        <dbReference type="EMBL" id="PWN94321.1"/>
    </source>
</evidence>
<evidence type="ECO:0000256" key="5">
    <source>
        <dbReference type="ARBA" id="ARBA00023242"/>
    </source>
</evidence>
<gene>
    <name evidence="10" type="ORF">FA10DRAFT_283902</name>
</gene>
<dbReference type="GO" id="GO:0000776">
    <property type="term" value="C:kinetochore"/>
    <property type="evidence" value="ECO:0007669"/>
    <property type="project" value="UniProtKB-KW"/>
</dbReference>
<evidence type="ECO:0000256" key="4">
    <source>
        <dbReference type="ARBA" id="ARBA00022838"/>
    </source>
</evidence>
<evidence type="ECO:0000313" key="11">
    <source>
        <dbReference type="Proteomes" id="UP000245768"/>
    </source>
</evidence>
<dbReference type="InterPro" id="IPR008426">
    <property type="entry name" value="CENP-H_C"/>
</dbReference>
<evidence type="ECO:0000256" key="7">
    <source>
        <dbReference type="ARBA" id="ARBA00025735"/>
    </source>
</evidence>
<evidence type="ECO:0000256" key="2">
    <source>
        <dbReference type="ARBA" id="ARBA00004629"/>
    </source>
</evidence>
<keyword evidence="11" id="KW-1185">Reference proteome</keyword>
<dbReference type="Pfam" id="PF05837">
    <property type="entry name" value="CENP-H"/>
    <property type="match status" value="1"/>
</dbReference>
<dbReference type="Proteomes" id="UP000245768">
    <property type="component" value="Unassembled WGS sequence"/>
</dbReference>
<protein>
    <recommendedName>
        <fullName evidence="9">Centromere protein H C-terminal domain-containing protein</fullName>
    </recommendedName>
</protein>
<sequence>MTTLPSPSLRDILSPSPAVSAAAGAATAGPSNSAYLSPLQHSLVYELTTRRAHIHAQRLRARFWREREQRLSTGSLDEGAEHDEEEELDRLIEERKARLELLRLRRALRDTIVENADAAFVINRSLSMTQPPPFLAHGEPALHVDGPLSAQPTRILVHRRDQLALKCLEADQEVKSIRADRAGITKDIEETRTLTSSLLEVIQKRKSEVAAQRDNLFADATAREIPEKRPGPRKGGPKAVERVRALEKELATVLGQKEMAKGTLRGIILESGVDWYASRELRELILSLTDDDGLDSEEEEVDKGTDEGLNEDQDEDEM</sequence>
<keyword evidence="5" id="KW-0539">Nucleus</keyword>
<keyword evidence="3" id="KW-0158">Chromosome</keyword>
<reference evidence="10 11" key="1">
    <citation type="journal article" date="2018" name="Mol. Biol. Evol.">
        <title>Broad Genomic Sampling Reveals a Smut Pathogenic Ancestry of the Fungal Clade Ustilaginomycotina.</title>
        <authorList>
            <person name="Kijpornyongpan T."/>
            <person name="Mondo S.J."/>
            <person name="Barry K."/>
            <person name="Sandor L."/>
            <person name="Lee J."/>
            <person name="Lipzen A."/>
            <person name="Pangilinan J."/>
            <person name="LaButti K."/>
            <person name="Hainaut M."/>
            <person name="Henrissat B."/>
            <person name="Grigoriev I.V."/>
            <person name="Spatafora J.W."/>
            <person name="Aime M.C."/>
        </authorList>
    </citation>
    <scope>NUCLEOTIDE SEQUENCE [LARGE SCALE GENOMIC DNA]</scope>
    <source>
        <strain evidence="10 11">MCA 4198</strain>
    </source>
</reference>
<evidence type="ECO:0000256" key="8">
    <source>
        <dbReference type="SAM" id="MobiDB-lite"/>
    </source>
</evidence>
<evidence type="ECO:0000256" key="6">
    <source>
        <dbReference type="ARBA" id="ARBA00023328"/>
    </source>
</evidence>
<dbReference type="GO" id="GO:0051382">
    <property type="term" value="P:kinetochore assembly"/>
    <property type="evidence" value="ECO:0007669"/>
    <property type="project" value="InterPro"/>
</dbReference>
<evidence type="ECO:0000259" key="9">
    <source>
        <dbReference type="Pfam" id="PF05837"/>
    </source>
</evidence>
<dbReference type="EMBL" id="KZ819634">
    <property type="protein sequence ID" value="PWN94321.1"/>
    <property type="molecule type" value="Genomic_DNA"/>
</dbReference>